<keyword evidence="2" id="KW-0004">4Fe-4S</keyword>
<dbReference type="InterPro" id="IPR058240">
    <property type="entry name" value="rSAM_sf"/>
</dbReference>
<dbReference type="PANTHER" id="PTHR30352:SF13">
    <property type="entry name" value="GLYCYL-RADICAL ENZYME ACTIVATING ENZYME YJJW-RELATED"/>
    <property type="match status" value="1"/>
</dbReference>
<dbReference type="InterPro" id="IPR013785">
    <property type="entry name" value="Aldolase_TIM"/>
</dbReference>
<comment type="cofactor">
    <cofactor evidence="1">
        <name>[4Fe-4S] cluster</name>
        <dbReference type="ChEBI" id="CHEBI:49883"/>
    </cofactor>
</comment>
<dbReference type="GO" id="GO:0046872">
    <property type="term" value="F:metal ion binding"/>
    <property type="evidence" value="ECO:0007669"/>
    <property type="project" value="UniProtKB-KW"/>
</dbReference>
<dbReference type="EMBL" id="DQWE01000073">
    <property type="protein sequence ID" value="HDI82484.1"/>
    <property type="molecule type" value="Genomic_DNA"/>
</dbReference>
<dbReference type="Proteomes" id="UP000885847">
    <property type="component" value="Unassembled WGS sequence"/>
</dbReference>
<evidence type="ECO:0000256" key="2">
    <source>
        <dbReference type="ARBA" id="ARBA00022485"/>
    </source>
</evidence>
<keyword evidence="5" id="KW-0408">Iron</keyword>
<name>A0A7C0ZK62_UNCW3</name>
<dbReference type="GO" id="GO:0003824">
    <property type="term" value="F:catalytic activity"/>
    <property type="evidence" value="ECO:0007669"/>
    <property type="project" value="InterPro"/>
</dbReference>
<dbReference type="AlphaFoldDB" id="A0A7C0ZK62"/>
<keyword evidence="4" id="KW-0479">Metal-binding</keyword>
<evidence type="ECO:0000256" key="5">
    <source>
        <dbReference type="ARBA" id="ARBA00023004"/>
    </source>
</evidence>
<evidence type="ECO:0000256" key="4">
    <source>
        <dbReference type="ARBA" id="ARBA00022723"/>
    </source>
</evidence>
<dbReference type="CDD" id="cd01335">
    <property type="entry name" value="Radical_SAM"/>
    <property type="match status" value="1"/>
</dbReference>
<accession>A0A7C0ZK62</accession>
<evidence type="ECO:0000259" key="7">
    <source>
        <dbReference type="PROSITE" id="PS51918"/>
    </source>
</evidence>
<evidence type="ECO:0000313" key="8">
    <source>
        <dbReference type="EMBL" id="HDI82484.1"/>
    </source>
</evidence>
<dbReference type="GO" id="GO:0051539">
    <property type="term" value="F:4 iron, 4 sulfur cluster binding"/>
    <property type="evidence" value="ECO:0007669"/>
    <property type="project" value="UniProtKB-KW"/>
</dbReference>
<keyword evidence="3" id="KW-0949">S-adenosyl-L-methionine</keyword>
<proteinExistence type="predicted"/>
<sequence>MIRGFSGTTLIDFPGRIASIVFIGGCNFRCPFCHNPELVLPDLIQKLPILTPEEVLEELQNRMGFIQGVTITGGEPLVWDRLINFVRETKSLGLEVKIDTNCYF</sequence>
<dbReference type="PANTHER" id="PTHR30352">
    <property type="entry name" value="PYRUVATE FORMATE-LYASE-ACTIVATING ENZYME"/>
    <property type="match status" value="1"/>
</dbReference>
<dbReference type="Gene3D" id="3.20.20.70">
    <property type="entry name" value="Aldolase class I"/>
    <property type="match status" value="1"/>
</dbReference>
<comment type="caution">
    <text evidence="8">The sequence shown here is derived from an EMBL/GenBank/DDBJ whole genome shotgun (WGS) entry which is preliminary data.</text>
</comment>
<evidence type="ECO:0000256" key="1">
    <source>
        <dbReference type="ARBA" id="ARBA00001966"/>
    </source>
</evidence>
<evidence type="ECO:0000256" key="6">
    <source>
        <dbReference type="ARBA" id="ARBA00023014"/>
    </source>
</evidence>
<organism evidence="8">
    <name type="scientific">candidate division WOR-3 bacterium</name>
    <dbReference type="NCBI Taxonomy" id="2052148"/>
    <lineage>
        <taxon>Bacteria</taxon>
        <taxon>Bacteria division WOR-3</taxon>
    </lineage>
</organism>
<feature type="domain" description="Radical SAM core" evidence="7">
    <location>
        <begin position="12"/>
        <end position="104"/>
    </location>
</feature>
<dbReference type="PROSITE" id="PS51918">
    <property type="entry name" value="RADICAL_SAM"/>
    <property type="match status" value="1"/>
</dbReference>
<keyword evidence="6" id="KW-0411">Iron-sulfur</keyword>
<evidence type="ECO:0000256" key="3">
    <source>
        <dbReference type="ARBA" id="ARBA00022691"/>
    </source>
</evidence>
<dbReference type="SFLD" id="SFLDS00029">
    <property type="entry name" value="Radical_SAM"/>
    <property type="match status" value="1"/>
</dbReference>
<dbReference type="Pfam" id="PF04055">
    <property type="entry name" value="Radical_SAM"/>
    <property type="match status" value="1"/>
</dbReference>
<gene>
    <name evidence="8" type="ORF">ENF18_01675</name>
</gene>
<dbReference type="InterPro" id="IPR034457">
    <property type="entry name" value="Organic_radical-activating"/>
</dbReference>
<dbReference type="InterPro" id="IPR007197">
    <property type="entry name" value="rSAM"/>
</dbReference>
<reference evidence="8" key="1">
    <citation type="journal article" date="2020" name="mSystems">
        <title>Genome- and Community-Level Interaction Insights into Carbon Utilization and Element Cycling Functions of Hydrothermarchaeota in Hydrothermal Sediment.</title>
        <authorList>
            <person name="Zhou Z."/>
            <person name="Liu Y."/>
            <person name="Xu W."/>
            <person name="Pan J."/>
            <person name="Luo Z.H."/>
            <person name="Li M."/>
        </authorList>
    </citation>
    <scope>NUCLEOTIDE SEQUENCE [LARGE SCALE GENOMIC DNA]</scope>
    <source>
        <strain evidence="8">HyVt-102</strain>
    </source>
</reference>
<dbReference type="SUPFAM" id="SSF102114">
    <property type="entry name" value="Radical SAM enzymes"/>
    <property type="match status" value="1"/>
</dbReference>
<feature type="non-terminal residue" evidence="8">
    <location>
        <position position="104"/>
    </location>
</feature>
<protein>
    <submittedName>
        <fullName evidence="8">Radical SAM protein</fullName>
    </submittedName>
</protein>